<gene>
    <name evidence="1" type="ORF">SCP_0800490</name>
</gene>
<dbReference type="STRING" id="139825.A0A401GTI1"/>
<accession>A0A401GTI1</accession>
<organism evidence="1 2">
    <name type="scientific">Sparassis crispa</name>
    <dbReference type="NCBI Taxonomy" id="139825"/>
    <lineage>
        <taxon>Eukaryota</taxon>
        <taxon>Fungi</taxon>
        <taxon>Dikarya</taxon>
        <taxon>Basidiomycota</taxon>
        <taxon>Agaricomycotina</taxon>
        <taxon>Agaricomycetes</taxon>
        <taxon>Polyporales</taxon>
        <taxon>Sparassidaceae</taxon>
        <taxon>Sparassis</taxon>
    </lineage>
</organism>
<reference evidence="1 2" key="1">
    <citation type="journal article" date="2018" name="Sci. Rep.">
        <title>Genome sequence of the cauliflower mushroom Sparassis crispa (Hanabiratake) and its association with beneficial usage.</title>
        <authorList>
            <person name="Kiyama R."/>
            <person name="Furutani Y."/>
            <person name="Kawaguchi K."/>
            <person name="Nakanishi T."/>
        </authorList>
    </citation>
    <scope>NUCLEOTIDE SEQUENCE [LARGE SCALE GENOMIC DNA]</scope>
</reference>
<dbReference type="EMBL" id="BFAD01000008">
    <property type="protein sequence ID" value="GBE85532.1"/>
    <property type="molecule type" value="Genomic_DNA"/>
</dbReference>
<sequence length="255" mass="29350">MDPQHLQQLPGAAACLLEAQMVCFQEVVDEQIEEQESMEQAMDVDNRLDADSHYLREPDPVHKKQKLSASKENLVENLKKASAHVIVENMQNEYQRNWTQFTEFCAELGYVEEPEDVDNLYPNIPSDFPTWIAIWIMNKADELDVRTGKPKDPSIAHVTYGTAQKMRAAISHKFGCHYGLGTQQWIENPLKLGEYIGNPSLFVTVSQYMVSLRRRKIRGGEIVTSARAIDQEMMRMLWAFNIEFPQEQYAPVSRK</sequence>
<evidence type="ECO:0000313" key="1">
    <source>
        <dbReference type="EMBL" id="GBE85532.1"/>
    </source>
</evidence>
<keyword evidence="2" id="KW-1185">Reference proteome</keyword>
<dbReference type="InParanoid" id="A0A401GTI1"/>
<dbReference type="AlphaFoldDB" id="A0A401GTI1"/>
<dbReference type="GeneID" id="38782449"/>
<dbReference type="Proteomes" id="UP000287166">
    <property type="component" value="Unassembled WGS sequence"/>
</dbReference>
<protein>
    <submittedName>
        <fullName evidence="1">Uncharacterized protein</fullName>
    </submittedName>
</protein>
<comment type="caution">
    <text evidence="1">The sequence shown here is derived from an EMBL/GenBank/DDBJ whole genome shotgun (WGS) entry which is preliminary data.</text>
</comment>
<evidence type="ECO:0000313" key="2">
    <source>
        <dbReference type="Proteomes" id="UP000287166"/>
    </source>
</evidence>
<dbReference type="OrthoDB" id="2800295at2759"/>
<name>A0A401GTI1_9APHY</name>
<proteinExistence type="predicted"/>
<dbReference type="RefSeq" id="XP_027616445.1">
    <property type="nucleotide sequence ID" value="XM_027760644.1"/>
</dbReference>